<proteinExistence type="predicted"/>
<dbReference type="RefSeq" id="WP_159365507.1">
    <property type="nucleotide sequence ID" value="NZ_CP047218.1"/>
</dbReference>
<organism evidence="1 2">
    <name type="scientific">Sphingobium yanoikuyae</name>
    <name type="common">Sphingomonas yanoikuyae</name>
    <dbReference type="NCBI Taxonomy" id="13690"/>
    <lineage>
        <taxon>Bacteria</taxon>
        <taxon>Pseudomonadati</taxon>
        <taxon>Pseudomonadota</taxon>
        <taxon>Alphaproteobacteria</taxon>
        <taxon>Sphingomonadales</taxon>
        <taxon>Sphingomonadaceae</taxon>
        <taxon>Sphingobium</taxon>
    </lineage>
</organism>
<protein>
    <submittedName>
        <fullName evidence="1">Uncharacterized protein</fullName>
    </submittedName>
</protein>
<evidence type="ECO:0000313" key="2">
    <source>
        <dbReference type="Proteomes" id="UP000464086"/>
    </source>
</evidence>
<dbReference type="Proteomes" id="UP000464086">
    <property type="component" value="Chromosome"/>
</dbReference>
<dbReference type="AlphaFoldDB" id="A0A6P1GBV3"/>
<dbReference type="EMBL" id="CP047218">
    <property type="protein sequence ID" value="QHD65939.1"/>
    <property type="molecule type" value="Genomic_DNA"/>
</dbReference>
<evidence type="ECO:0000313" key="1">
    <source>
        <dbReference type="EMBL" id="QHD65939.1"/>
    </source>
</evidence>
<gene>
    <name evidence="1" type="ORF">GS397_01890</name>
</gene>
<name>A0A6P1GBV3_SPHYA</name>
<reference evidence="1 2" key="1">
    <citation type="submission" date="2019-12" db="EMBL/GenBank/DDBJ databases">
        <title>Functional and genomic insights into the Sphingobium yanoikuyae YC-JY1, a bacterium efficiently degrading bisphenol A.</title>
        <authorList>
            <person name="Jia Y."/>
            <person name="Li X."/>
            <person name="Wang J."/>
            <person name="Eltoukhy A."/>
            <person name="Lamraoui I."/>
            <person name="Yan Y."/>
        </authorList>
    </citation>
    <scope>NUCLEOTIDE SEQUENCE [LARGE SCALE GENOMIC DNA]</scope>
    <source>
        <strain evidence="1 2">YC-JY1</strain>
    </source>
</reference>
<accession>A0A6P1GBV3</accession>
<sequence>MIEIAAILRRYWPAIGATLAIALLGMGATVQAFRLQSAVAELETERLGRASDRKDYQRAQAEATADALSAKMMKEAEDAVRADEADARYAVLSARYSAAVLRYQAAQRSGGRTDLPGASEAAQGVDGSGGGAIILAGNILIPQADALICAENTARLEAARASALSIEEK</sequence>